<dbReference type="KEGG" id="pob:LPB03_06240"/>
<dbReference type="OrthoDB" id="1202356at2"/>
<name>A0A1B8TZC6_9FLAO</name>
<gene>
    <name evidence="1" type="ORF">LPB3_06245</name>
</gene>
<sequence>MENVLKYYEFSDFLKDESNAFSGNEISFTELNETHFLIFEKNKEVYNLYVSKYANSKEIGVKPPEILELLVENYDKSIPEHRLAIKQYLN</sequence>
<proteinExistence type="predicted"/>
<keyword evidence="2" id="KW-1185">Reference proteome</keyword>
<evidence type="ECO:0000313" key="1">
    <source>
        <dbReference type="EMBL" id="OBY64987.1"/>
    </source>
</evidence>
<dbReference type="STRING" id="1774273.LPB03_06240"/>
<dbReference type="RefSeq" id="WP_065318741.1">
    <property type="nucleotide sequence ID" value="NZ_CP017477.1"/>
</dbReference>
<dbReference type="AlphaFoldDB" id="A0A1B8TZC6"/>
<dbReference type="Proteomes" id="UP000092584">
    <property type="component" value="Unassembled WGS sequence"/>
</dbReference>
<reference evidence="2" key="1">
    <citation type="submission" date="2016-02" db="EMBL/GenBank/DDBJ databases">
        <authorList>
            <person name="Shin S.-K."/>
            <person name="Yi H."/>
            <person name="Kim E."/>
        </authorList>
    </citation>
    <scope>NUCLEOTIDE SEQUENCE [LARGE SCALE GENOMIC DNA]</scope>
    <source>
        <strain evidence="2">LPB0003</strain>
    </source>
</reference>
<accession>A0A1B8TZC6</accession>
<comment type="caution">
    <text evidence="1">The sequence shown here is derived from an EMBL/GenBank/DDBJ whole genome shotgun (WGS) entry which is preliminary data.</text>
</comment>
<protein>
    <submittedName>
        <fullName evidence="1">Uncharacterized protein</fullName>
    </submittedName>
</protein>
<organism evidence="1 2">
    <name type="scientific">Polaribacter vadi</name>
    <dbReference type="NCBI Taxonomy" id="1774273"/>
    <lineage>
        <taxon>Bacteria</taxon>
        <taxon>Pseudomonadati</taxon>
        <taxon>Bacteroidota</taxon>
        <taxon>Flavobacteriia</taxon>
        <taxon>Flavobacteriales</taxon>
        <taxon>Flavobacteriaceae</taxon>
    </lineage>
</organism>
<evidence type="ECO:0000313" key="2">
    <source>
        <dbReference type="Proteomes" id="UP000092584"/>
    </source>
</evidence>
<dbReference type="EMBL" id="LSFM01000021">
    <property type="protein sequence ID" value="OBY64987.1"/>
    <property type="molecule type" value="Genomic_DNA"/>
</dbReference>